<keyword evidence="10" id="KW-0472">Membrane</keyword>
<evidence type="ECO:0000256" key="8">
    <source>
        <dbReference type="PIRSR" id="PIRSR000102-3"/>
    </source>
</evidence>
<name>A0A9P4TT30_9PEZI</name>
<reference evidence="13" key="1">
    <citation type="journal article" date="2020" name="Stud. Mycol.">
        <title>101 Dothideomycetes genomes: a test case for predicting lifestyles and emergence of pathogens.</title>
        <authorList>
            <person name="Haridas S."/>
            <person name="Albert R."/>
            <person name="Binder M."/>
            <person name="Bloem J."/>
            <person name="Labutti K."/>
            <person name="Salamov A."/>
            <person name="Andreopoulos B."/>
            <person name="Baker S."/>
            <person name="Barry K."/>
            <person name="Bills G."/>
            <person name="Bluhm B."/>
            <person name="Cannon C."/>
            <person name="Castanera R."/>
            <person name="Culley D."/>
            <person name="Daum C."/>
            <person name="Ezra D."/>
            <person name="Gonzalez J."/>
            <person name="Henrissat B."/>
            <person name="Kuo A."/>
            <person name="Liang C."/>
            <person name="Lipzen A."/>
            <person name="Lutzoni F."/>
            <person name="Magnuson J."/>
            <person name="Mondo S."/>
            <person name="Nolan M."/>
            <person name="Ohm R."/>
            <person name="Pangilinan J."/>
            <person name="Park H.-J."/>
            <person name="Ramirez L."/>
            <person name="Alfaro M."/>
            <person name="Sun H."/>
            <person name="Tritt A."/>
            <person name="Yoshinaga Y."/>
            <person name="Zwiers L.-H."/>
            <person name="Turgeon B."/>
            <person name="Goodwin S."/>
            <person name="Spatafora J."/>
            <person name="Crous P."/>
            <person name="Grigoriev I."/>
        </authorList>
    </citation>
    <scope>NUCLEOTIDE SEQUENCE</scope>
    <source>
        <strain evidence="13">CBS 130266</strain>
    </source>
</reference>
<dbReference type="PANTHER" id="PTHR43128">
    <property type="entry name" value="L-2-HYDROXYCARBOXYLATE DEHYDROGENASE (NAD(P)(+))"/>
    <property type="match status" value="1"/>
</dbReference>
<evidence type="ECO:0000256" key="7">
    <source>
        <dbReference type="PIRSR" id="PIRSR000102-1"/>
    </source>
</evidence>
<dbReference type="PIRSF" id="PIRSF000102">
    <property type="entry name" value="Lac_mal_DH"/>
    <property type="match status" value="1"/>
</dbReference>
<comment type="pathway">
    <text evidence="1 9">Fermentation; pyruvate fermentation to lactate; (S)-lactate from pyruvate: step 1/1.</text>
</comment>
<dbReference type="Proteomes" id="UP000800235">
    <property type="component" value="Unassembled WGS sequence"/>
</dbReference>
<evidence type="ECO:0000256" key="9">
    <source>
        <dbReference type="RuleBase" id="RU000496"/>
    </source>
</evidence>
<comment type="similarity">
    <text evidence="2">Belongs to the LDH/MDH superfamily. LDH family.</text>
</comment>
<protein>
    <recommendedName>
        <fullName evidence="3 9">L-lactate dehydrogenase</fullName>
        <ecNumber evidence="3 9">1.1.1.27</ecNumber>
    </recommendedName>
</protein>
<dbReference type="CDD" id="cd00300">
    <property type="entry name" value="LDH_like"/>
    <property type="match status" value="1"/>
</dbReference>
<dbReference type="InterPro" id="IPR001236">
    <property type="entry name" value="Lactate/malate_DH_N"/>
</dbReference>
<organism evidence="13 14">
    <name type="scientific">Tothia fuscella</name>
    <dbReference type="NCBI Taxonomy" id="1048955"/>
    <lineage>
        <taxon>Eukaryota</taxon>
        <taxon>Fungi</taxon>
        <taxon>Dikarya</taxon>
        <taxon>Ascomycota</taxon>
        <taxon>Pezizomycotina</taxon>
        <taxon>Dothideomycetes</taxon>
        <taxon>Pleosporomycetidae</taxon>
        <taxon>Venturiales</taxon>
        <taxon>Cylindrosympodiaceae</taxon>
        <taxon>Tothia</taxon>
    </lineage>
</organism>
<dbReference type="SUPFAM" id="SSF51735">
    <property type="entry name" value="NAD(P)-binding Rossmann-fold domains"/>
    <property type="match status" value="1"/>
</dbReference>
<evidence type="ECO:0000259" key="12">
    <source>
        <dbReference type="Pfam" id="PF02866"/>
    </source>
</evidence>
<dbReference type="AlphaFoldDB" id="A0A9P4TT30"/>
<dbReference type="PRINTS" id="PR00086">
    <property type="entry name" value="LLDHDRGNASE"/>
</dbReference>
<evidence type="ECO:0000256" key="1">
    <source>
        <dbReference type="ARBA" id="ARBA00004843"/>
    </source>
</evidence>
<dbReference type="PANTHER" id="PTHR43128:SF16">
    <property type="entry name" value="L-LACTATE DEHYDROGENASE"/>
    <property type="match status" value="1"/>
</dbReference>
<dbReference type="NCBIfam" id="TIGR01771">
    <property type="entry name" value="L-LDH-NAD"/>
    <property type="match status" value="1"/>
</dbReference>
<evidence type="ECO:0000256" key="4">
    <source>
        <dbReference type="ARBA" id="ARBA00023002"/>
    </source>
</evidence>
<proteinExistence type="inferred from homology"/>
<keyword evidence="4 9" id="KW-0560">Oxidoreductase</keyword>
<dbReference type="PROSITE" id="PS00064">
    <property type="entry name" value="L_LDH"/>
    <property type="match status" value="1"/>
</dbReference>
<dbReference type="InterPro" id="IPR018177">
    <property type="entry name" value="L-lactate_DH_AS"/>
</dbReference>
<feature type="binding site" evidence="8">
    <location>
        <position position="100"/>
    </location>
    <ligand>
        <name>NAD(+)</name>
        <dbReference type="ChEBI" id="CHEBI:57540"/>
    </ligand>
</feature>
<evidence type="ECO:0000313" key="14">
    <source>
        <dbReference type="Proteomes" id="UP000800235"/>
    </source>
</evidence>
<feature type="binding site" evidence="8">
    <location>
        <begin position="14"/>
        <end position="19"/>
    </location>
    <ligand>
        <name>NAD(+)</name>
        <dbReference type="ChEBI" id="CHEBI:57540"/>
    </ligand>
</feature>
<evidence type="ECO:0000256" key="3">
    <source>
        <dbReference type="ARBA" id="ARBA00012967"/>
    </source>
</evidence>
<feature type="binding site" evidence="8">
    <location>
        <begin position="123"/>
        <end position="125"/>
    </location>
    <ligand>
        <name>NAD(+)</name>
        <dbReference type="ChEBI" id="CHEBI:57540"/>
    </ligand>
</feature>
<dbReference type="GO" id="GO:0005737">
    <property type="term" value="C:cytoplasm"/>
    <property type="evidence" value="ECO:0007669"/>
    <property type="project" value="InterPro"/>
</dbReference>
<feature type="binding site" evidence="8">
    <location>
        <position position="39"/>
    </location>
    <ligand>
        <name>NAD(+)</name>
        <dbReference type="ChEBI" id="CHEBI:57540"/>
    </ligand>
</feature>
<accession>A0A9P4TT30</accession>
<dbReference type="InterPro" id="IPR022383">
    <property type="entry name" value="Lactate/malate_DH_C"/>
</dbReference>
<evidence type="ECO:0000313" key="13">
    <source>
        <dbReference type="EMBL" id="KAF2418409.1"/>
    </source>
</evidence>
<dbReference type="InterPro" id="IPR011304">
    <property type="entry name" value="L-lactate_DH"/>
</dbReference>
<dbReference type="Gene3D" id="3.40.50.720">
    <property type="entry name" value="NAD(P)-binding Rossmann-like Domain"/>
    <property type="match status" value="1"/>
</dbReference>
<keyword evidence="10" id="KW-1133">Transmembrane helix</keyword>
<evidence type="ECO:0000256" key="2">
    <source>
        <dbReference type="ARBA" id="ARBA00006054"/>
    </source>
</evidence>
<dbReference type="SUPFAM" id="SSF56327">
    <property type="entry name" value="LDH C-terminal domain-like"/>
    <property type="match status" value="1"/>
</dbReference>
<evidence type="ECO:0000256" key="10">
    <source>
        <dbReference type="SAM" id="Phobius"/>
    </source>
</evidence>
<evidence type="ECO:0000256" key="5">
    <source>
        <dbReference type="ARBA" id="ARBA00023027"/>
    </source>
</evidence>
<feature type="transmembrane region" description="Helical" evidence="10">
    <location>
        <begin position="12"/>
        <end position="37"/>
    </location>
</feature>
<dbReference type="OrthoDB" id="6270329at2759"/>
<gene>
    <name evidence="13" type="ORF">EJ08DRAFT_643179</name>
</gene>
<sequence>MPTNKLTSRIAIVGVGDVGAAAVFALILSSVCGQILLVDTKEAFRDGQVLDLSDATHRGNSSTHVRAGTYQEAGQCDIVVITAGAKQKPGESRLQLIGRNIGILGSVISGMKPFKQDTILLLVANPVDVLTTFAQEISGLPKAQVIGSGTFLDSIRLRGHLAEKAEVAASSIDAYVLGEHGDSQFVAWSIATIGGVPIDKALPAGTFDRRELAESVKSTAQKIIEAKGATSYGIGSVVASICSSILFDKHNVRPISHWQQDHDCCLSLPVVLGRKGVVRNLPLPLDDEETKLLHESAKDLREVIDGARKNSEY</sequence>
<dbReference type="EMBL" id="MU007129">
    <property type="protein sequence ID" value="KAF2418409.1"/>
    <property type="molecule type" value="Genomic_DNA"/>
</dbReference>
<keyword evidence="10" id="KW-0812">Transmembrane</keyword>
<feature type="domain" description="Lactate/malate dehydrogenase N-terminal" evidence="11">
    <location>
        <begin position="9"/>
        <end position="147"/>
    </location>
</feature>
<dbReference type="InterPro" id="IPR015955">
    <property type="entry name" value="Lactate_DH/Glyco_Ohase_4_C"/>
</dbReference>
<dbReference type="Pfam" id="PF00056">
    <property type="entry name" value="Ldh_1_N"/>
    <property type="match status" value="1"/>
</dbReference>
<feature type="domain" description="Lactate/malate dehydrogenase C-terminal" evidence="12">
    <location>
        <begin position="150"/>
        <end position="306"/>
    </location>
</feature>
<dbReference type="EC" id="1.1.1.27" evidence="3 9"/>
<dbReference type="GO" id="GO:0006089">
    <property type="term" value="P:lactate metabolic process"/>
    <property type="evidence" value="ECO:0007669"/>
    <property type="project" value="TreeGrafter"/>
</dbReference>
<dbReference type="GO" id="GO:0004459">
    <property type="term" value="F:L-lactate dehydrogenase (NAD+) activity"/>
    <property type="evidence" value="ECO:0007669"/>
    <property type="project" value="UniProtKB-EC"/>
</dbReference>
<evidence type="ECO:0000256" key="6">
    <source>
        <dbReference type="ARBA" id="ARBA00049258"/>
    </source>
</evidence>
<comment type="caution">
    <text evidence="13">The sequence shown here is derived from an EMBL/GenBank/DDBJ whole genome shotgun (WGS) entry which is preliminary data.</text>
</comment>
<dbReference type="InterPro" id="IPR036291">
    <property type="entry name" value="NAD(P)-bd_dom_sf"/>
</dbReference>
<keyword evidence="14" id="KW-1185">Reference proteome</keyword>
<keyword evidence="5 8" id="KW-0520">NAD</keyword>
<evidence type="ECO:0000259" key="11">
    <source>
        <dbReference type="Pfam" id="PF00056"/>
    </source>
</evidence>
<dbReference type="InterPro" id="IPR001557">
    <property type="entry name" value="L-lactate/malate_DH"/>
</dbReference>
<dbReference type="Gene3D" id="3.90.110.10">
    <property type="entry name" value="Lactate dehydrogenase/glycoside hydrolase, family 4, C-terminal"/>
    <property type="match status" value="1"/>
</dbReference>
<comment type="catalytic activity">
    <reaction evidence="6 9">
        <text>(S)-lactate + NAD(+) = pyruvate + NADH + H(+)</text>
        <dbReference type="Rhea" id="RHEA:23444"/>
        <dbReference type="ChEBI" id="CHEBI:15361"/>
        <dbReference type="ChEBI" id="CHEBI:15378"/>
        <dbReference type="ChEBI" id="CHEBI:16651"/>
        <dbReference type="ChEBI" id="CHEBI:57540"/>
        <dbReference type="ChEBI" id="CHEBI:57945"/>
        <dbReference type="EC" id="1.1.1.27"/>
    </reaction>
</comment>
<dbReference type="Pfam" id="PF02866">
    <property type="entry name" value="Ldh_1_C"/>
    <property type="match status" value="1"/>
</dbReference>
<feature type="active site" description="Proton acceptor" evidence="7">
    <location>
        <position position="180"/>
    </location>
</feature>